<dbReference type="Proteomes" id="UP000053593">
    <property type="component" value="Unassembled WGS sequence"/>
</dbReference>
<dbReference type="AlphaFoldDB" id="A0A0D0BV06"/>
<evidence type="ECO:0000313" key="3">
    <source>
        <dbReference type="Proteomes" id="UP000053593"/>
    </source>
</evidence>
<dbReference type="Gene3D" id="1.20.1250.20">
    <property type="entry name" value="MFS general substrate transporter like domains"/>
    <property type="match status" value="1"/>
</dbReference>
<keyword evidence="3" id="KW-1185">Reference proteome</keyword>
<dbReference type="OrthoDB" id="2997911at2759"/>
<sequence length="138" mass="14917">MSGHKQSKRGKNDRSDALAGLQLQKRSTSKTHYLKVAGISAASGKLGAIISECGFAQIKAQHGEPEAFLGHIPEMCVGFMFTGIFSILLVPETKGRSLDEEELSKAKAKCGRTNENTVISTPPPLFLRLVQWAAAYTL</sequence>
<evidence type="ECO:0000256" key="1">
    <source>
        <dbReference type="SAM" id="MobiDB-lite"/>
    </source>
</evidence>
<proteinExistence type="predicted"/>
<organism evidence="2 3">
    <name type="scientific">Collybiopsis luxurians FD-317 M1</name>
    <dbReference type="NCBI Taxonomy" id="944289"/>
    <lineage>
        <taxon>Eukaryota</taxon>
        <taxon>Fungi</taxon>
        <taxon>Dikarya</taxon>
        <taxon>Basidiomycota</taxon>
        <taxon>Agaricomycotina</taxon>
        <taxon>Agaricomycetes</taxon>
        <taxon>Agaricomycetidae</taxon>
        <taxon>Agaricales</taxon>
        <taxon>Marasmiineae</taxon>
        <taxon>Omphalotaceae</taxon>
        <taxon>Collybiopsis</taxon>
        <taxon>Collybiopsis luxurians</taxon>
    </lineage>
</organism>
<accession>A0A0D0BV06</accession>
<feature type="region of interest" description="Disordered" evidence="1">
    <location>
        <begin position="1"/>
        <end position="21"/>
    </location>
</feature>
<dbReference type="InterPro" id="IPR036259">
    <property type="entry name" value="MFS_trans_sf"/>
</dbReference>
<name>A0A0D0BV06_9AGAR</name>
<dbReference type="HOGENOM" id="CLU_1855488_0_0_1"/>
<reference evidence="2 3" key="1">
    <citation type="submission" date="2014-04" db="EMBL/GenBank/DDBJ databases">
        <title>Evolutionary Origins and Diversification of the Mycorrhizal Mutualists.</title>
        <authorList>
            <consortium name="DOE Joint Genome Institute"/>
            <consortium name="Mycorrhizal Genomics Consortium"/>
            <person name="Kohler A."/>
            <person name="Kuo A."/>
            <person name="Nagy L.G."/>
            <person name="Floudas D."/>
            <person name="Copeland A."/>
            <person name="Barry K.W."/>
            <person name="Cichocki N."/>
            <person name="Veneault-Fourrey C."/>
            <person name="LaButti K."/>
            <person name="Lindquist E.A."/>
            <person name="Lipzen A."/>
            <person name="Lundell T."/>
            <person name="Morin E."/>
            <person name="Murat C."/>
            <person name="Riley R."/>
            <person name="Ohm R."/>
            <person name="Sun H."/>
            <person name="Tunlid A."/>
            <person name="Henrissat B."/>
            <person name="Grigoriev I.V."/>
            <person name="Hibbett D.S."/>
            <person name="Martin F."/>
        </authorList>
    </citation>
    <scope>NUCLEOTIDE SEQUENCE [LARGE SCALE GENOMIC DNA]</scope>
    <source>
        <strain evidence="2 3">FD-317 M1</strain>
    </source>
</reference>
<gene>
    <name evidence="2" type="ORF">GYMLUDRAFT_245419</name>
</gene>
<evidence type="ECO:0000313" key="2">
    <source>
        <dbReference type="EMBL" id="KIK59351.1"/>
    </source>
</evidence>
<protein>
    <submittedName>
        <fullName evidence="2">Uncharacterized protein</fullName>
    </submittedName>
</protein>
<dbReference type="EMBL" id="KN834780">
    <property type="protein sequence ID" value="KIK59351.1"/>
    <property type="molecule type" value="Genomic_DNA"/>
</dbReference>